<evidence type="ECO:0000313" key="4">
    <source>
        <dbReference type="Proteomes" id="UP001304769"/>
    </source>
</evidence>
<feature type="chain" id="PRO_5047376944" description="DUF4352 domain-containing protein" evidence="2">
    <location>
        <begin position="21"/>
        <end position="208"/>
    </location>
</feature>
<feature type="region of interest" description="Disordered" evidence="1">
    <location>
        <begin position="33"/>
        <end position="81"/>
    </location>
</feature>
<organism evidence="3 4">
    <name type="scientific">Sinomonas terricola</name>
    <dbReference type="NCBI Taxonomy" id="3110330"/>
    <lineage>
        <taxon>Bacteria</taxon>
        <taxon>Bacillati</taxon>
        <taxon>Actinomycetota</taxon>
        <taxon>Actinomycetes</taxon>
        <taxon>Micrococcales</taxon>
        <taxon>Micrococcaceae</taxon>
        <taxon>Sinomonas</taxon>
    </lineage>
</organism>
<feature type="compositionally biased region" description="Low complexity" evidence="1">
    <location>
        <begin position="48"/>
        <end position="59"/>
    </location>
</feature>
<keyword evidence="2" id="KW-0732">Signal</keyword>
<protein>
    <recommendedName>
        <fullName evidence="5">DUF4352 domain-containing protein</fullName>
    </recommendedName>
</protein>
<dbReference type="RefSeq" id="WP_323280849.1">
    <property type="nucleotide sequence ID" value="NZ_JAYGGQ010000019.1"/>
</dbReference>
<dbReference type="Proteomes" id="UP001304769">
    <property type="component" value="Unassembled WGS sequence"/>
</dbReference>
<accession>A0ABU5TBH2</accession>
<proteinExistence type="predicted"/>
<evidence type="ECO:0000256" key="2">
    <source>
        <dbReference type="SAM" id="SignalP"/>
    </source>
</evidence>
<keyword evidence="4" id="KW-1185">Reference proteome</keyword>
<gene>
    <name evidence="3" type="ORF">SPF06_19625</name>
</gene>
<feature type="compositionally biased region" description="Pro residues" evidence="1">
    <location>
        <begin position="60"/>
        <end position="73"/>
    </location>
</feature>
<comment type="caution">
    <text evidence="3">The sequence shown here is derived from an EMBL/GenBank/DDBJ whole genome shotgun (WGS) entry which is preliminary data.</text>
</comment>
<reference evidence="3 4" key="1">
    <citation type="submission" date="2023-12" db="EMBL/GenBank/DDBJ databases">
        <title>Sinomonas terricola sp. nov, isolated from litchi orchard soil in Guangdong, PR China.</title>
        <authorList>
            <person name="Jiaxin W."/>
            <person name="Yang Z."/>
            <person name="Honghui Z."/>
        </authorList>
    </citation>
    <scope>NUCLEOTIDE SEQUENCE [LARGE SCALE GENOMIC DNA]</scope>
    <source>
        <strain evidence="3 4">JGH33</strain>
    </source>
</reference>
<evidence type="ECO:0000313" key="3">
    <source>
        <dbReference type="EMBL" id="MEA5456938.1"/>
    </source>
</evidence>
<evidence type="ECO:0008006" key="5">
    <source>
        <dbReference type="Google" id="ProtNLM"/>
    </source>
</evidence>
<sequence length="208" mass="21765">MSMSSTARNLAALMATVAMAATLAACADGQQLAAGSTPTSTSSNAPFSTTSTYVPGTTYSPPPPKPTPTPTPSKSPQKKVGDTITYENGLQFTVERTGEILGGQYAAPVEAIGRPVQLFKVTVVNNTAIQFDPSLFRITAVYGPESTEAKDVFDFDQNLSGLNMKGLLLPGKTQSATFGLALSAADLPSMVMTVRPDYSYQAIILTVS</sequence>
<feature type="compositionally biased region" description="Polar residues" evidence="1">
    <location>
        <begin position="33"/>
        <end position="47"/>
    </location>
</feature>
<evidence type="ECO:0000256" key="1">
    <source>
        <dbReference type="SAM" id="MobiDB-lite"/>
    </source>
</evidence>
<feature type="signal peptide" evidence="2">
    <location>
        <begin position="1"/>
        <end position="20"/>
    </location>
</feature>
<dbReference type="EMBL" id="JAYGGQ010000019">
    <property type="protein sequence ID" value="MEA5456938.1"/>
    <property type="molecule type" value="Genomic_DNA"/>
</dbReference>
<name>A0ABU5TBH2_9MICC</name>